<evidence type="ECO:0000256" key="1">
    <source>
        <dbReference type="SAM" id="MobiDB-lite"/>
    </source>
</evidence>
<evidence type="ECO:0000313" key="3">
    <source>
        <dbReference type="EMBL" id="MDQ0286623.1"/>
    </source>
</evidence>
<gene>
    <name evidence="3" type="ORF">J2Z49_001737</name>
</gene>
<evidence type="ECO:0000313" key="4">
    <source>
        <dbReference type="Proteomes" id="UP001225644"/>
    </source>
</evidence>
<reference evidence="3 4" key="1">
    <citation type="submission" date="2023-07" db="EMBL/GenBank/DDBJ databases">
        <title>Genomic Encyclopedia of Type Strains, Phase IV (KMG-IV): sequencing the most valuable type-strain genomes for metagenomic binning, comparative biology and taxonomic classification.</title>
        <authorList>
            <person name="Goeker M."/>
        </authorList>
    </citation>
    <scope>NUCLEOTIDE SEQUENCE [LARGE SCALE GENOMIC DNA]</scope>
    <source>
        <strain evidence="3 4">DSM 12396</strain>
    </source>
</reference>
<organism evidence="3 4">
    <name type="scientific">Desulfofundulus luciae</name>
    <dbReference type="NCBI Taxonomy" id="74702"/>
    <lineage>
        <taxon>Bacteria</taxon>
        <taxon>Bacillati</taxon>
        <taxon>Bacillota</taxon>
        <taxon>Clostridia</taxon>
        <taxon>Eubacteriales</taxon>
        <taxon>Peptococcaceae</taxon>
        <taxon>Desulfofundulus</taxon>
    </lineage>
</organism>
<dbReference type="EMBL" id="JAUSUX010000011">
    <property type="protein sequence ID" value="MDQ0286623.1"/>
    <property type="molecule type" value="Genomic_DNA"/>
</dbReference>
<name>A0ABU0B292_9FIRM</name>
<accession>A0ABU0B292</accession>
<evidence type="ECO:0000256" key="2">
    <source>
        <dbReference type="SAM" id="SignalP"/>
    </source>
</evidence>
<dbReference type="Proteomes" id="UP001225644">
    <property type="component" value="Unassembled WGS sequence"/>
</dbReference>
<keyword evidence="4" id="KW-1185">Reference proteome</keyword>
<comment type="caution">
    <text evidence="3">The sequence shown here is derived from an EMBL/GenBank/DDBJ whole genome shotgun (WGS) entry which is preliminary data.</text>
</comment>
<protein>
    <submittedName>
        <fullName evidence="3">CRISPR/Cas system-associated endoribonuclease Cas2</fullName>
    </submittedName>
</protein>
<feature type="signal peptide" evidence="2">
    <location>
        <begin position="1"/>
        <end position="25"/>
    </location>
</feature>
<feature type="region of interest" description="Disordered" evidence="1">
    <location>
        <begin position="191"/>
        <end position="214"/>
    </location>
</feature>
<sequence length="214" mass="23045">MKRKVAVIIAIAFAAVALLSGVALAQNAPAGNQSGVPAPFQVFLEKLAANLGVEQGKLMNAIKQTELQMVDEAVQQGKLTSDQAQKIKDRIEQGRFFPMGLFHGSKDGTKAGAGKFMGKQMDVLAQILGMSADELKTELQQGKKISDIAQEKGLTMDQLHQKLLDAKIQAIQQAVKDGKIPKDKADKLIQRLQNAPQDGGFEHFGPPAPYGQTQ</sequence>
<proteinExistence type="predicted"/>
<keyword evidence="2" id="KW-0732">Signal</keyword>
<dbReference type="RefSeq" id="WP_307402051.1">
    <property type="nucleotide sequence ID" value="NZ_JAUSUX010000011.1"/>
</dbReference>
<feature type="chain" id="PRO_5046431519" evidence="2">
    <location>
        <begin position="26"/>
        <end position="214"/>
    </location>
</feature>